<feature type="chain" id="PRO_5047408784" evidence="2">
    <location>
        <begin position="19"/>
        <end position="98"/>
    </location>
</feature>
<feature type="signal peptide" evidence="2">
    <location>
        <begin position="1"/>
        <end position="18"/>
    </location>
</feature>
<protein>
    <submittedName>
        <fullName evidence="3">Uncharacterized protein</fullName>
    </submittedName>
</protein>
<evidence type="ECO:0000256" key="2">
    <source>
        <dbReference type="SAM" id="SignalP"/>
    </source>
</evidence>
<name>A0ABS5NEM3_TSUPA</name>
<comment type="caution">
    <text evidence="3">The sequence shown here is derived from an EMBL/GenBank/DDBJ whole genome shotgun (WGS) entry which is preliminary data.</text>
</comment>
<accession>A0ABS5NEM3</accession>
<keyword evidence="2" id="KW-0732">Signal</keyword>
<organism evidence="3 4">
    <name type="scientific">Tsukamurella paurometabola</name>
    <name type="common">Corynebacterium paurometabolum</name>
    <dbReference type="NCBI Taxonomy" id="2061"/>
    <lineage>
        <taxon>Bacteria</taxon>
        <taxon>Bacillati</taxon>
        <taxon>Actinomycetota</taxon>
        <taxon>Actinomycetes</taxon>
        <taxon>Mycobacteriales</taxon>
        <taxon>Tsukamurellaceae</taxon>
        <taxon>Tsukamurella</taxon>
    </lineage>
</organism>
<evidence type="ECO:0000313" key="3">
    <source>
        <dbReference type="EMBL" id="MBS4102393.1"/>
    </source>
</evidence>
<dbReference type="Proteomes" id="UP000676853">
    <property type="component" value="Unassembled WGS sequence"/>
</dbReference>
<keyword evidence="4" id="KW-1185">Reference proteome</keyword>
<evidence type="ECO:0000256" key="1">
    <source>
        <dbReference type="SAM" id="MobiDB-lite"/>
    </source>
</evidence>
<dbReference type="EMBL" id="JAGXOE010000034">
    <property type="protein sequence ID" value="MBS4102393.1"/>
    <property type="molecule type" value="Genomic_DNA"/>
</dbReference>
<feature type="region of interest" description="Disordered" evidence="1">
    <location>
        <begin position="74"/>
        <end position="98"/>
    </location>
</feature>
<feature type="compositionally biased region" description="Basic and acidic residues" evidence="1">
    <location>
        <begin position="81"/>
        <end position="91"/>
    </location>
</feature>
<proteinExistence type="predicted"/>
<reference evidence="3 4" key="1">
    <citation type="submission" date="2021-04" db="EMBL/GenBank/DDBJ databases">
        <title>Whole genome sequence analysis of a thiophenic sulfur metabolizing bacteria.</title>
        <authorList>
            <person name="Akhtar N."/>
            <person name="Akram J."/>
            <person name="Aslam A."/>
        </authorList>
    </citation>
    <scope>NUCLEOTIDE SEQUENCE [LARGE SCALE GENOMIC DNA]</scope>
    <source>
        <strain evidence="3 4">3OW</strain>
    </source>
</reference>
<gene>
    <name evidence="3" type="ORF">KFZ73_14240</name>
</gene>
<evidence type="ECO:0000313" key="4">
    <source>
        <dbReference type="Proteomes" id="UP000676853"/>
    </source>
</evidence>
<dbReference type="RefSeq" id="WP_212554112.1">
    <property type="nucleotide sequence ID" value="NZ_JAGXOE010000034.1"/>
</dbReference>
<sequence>MKRAVTVAAVLFAGLVFAPHLASFLAGAAITGVGGFMILLQAGEKREHQIVQQTQNRCKDDLVAYAEGMAAASQEDAEEPVFPREDRRRASDVLGAWA</sequence>